<evidence type="ECO:0000313" key="6">
    <source>
        <dbReference type="EMBL" id="KAJ6440846.1"/>
    </source>
</evidence>
<dbReference type="PROSITE" id="PS00383">
    <property type="entry name" value="TYR_PHOSPHATASE_1"/>
    <property type="match status" value="1"/>
</dbReference>
<evidence type="ECO:0000256" key="1">
    <source>
        <dbReference type="ARBA" id="ARBA00022801"/>
    </source>
</evidence>
<reference evidence="6" key="1">
    <citation type="submission" date="2023-01" db="EMBL/GenBank/DDBJ databases">
        <title>The growth and conidiation of Purpureocillium lavendulum are regulated by nitrogen source and histone H3K14 acetylation.</title>
        <authorList>
            <person name="Tang P."/>
            <person name="Han J."/>
            <person name="Zhang C."/>
            <person name="Tang P."/>
            <person name="Qi F."/>
            <person name="Zhang K."/>
            <person name="Liang L."/>
        </authorList>
    </citation>
    <scope>NUCLEOTIDE SEQUENCE</scope>
    <source>
        <strain evidence="6">YMF1.00683</strain>
    </source>
</reference>
<dbReference type="SMART" id="SM00195">
    <property type="entry name" value="DSPc"/>
    <property type="match status" value="1"/>
</dbReference>
<dbReference type="PANTHER" id="PTHR47550:SF1">
    <property type="entry name" value="DUAL SPECIFICITY PROTEIN PHOSPHATASE PPS1"/>
    <property type="match status" value="1"/>
</dbReference>
<dbReference type="InterPro" id="IPR016130">
    <property type="entry name" value="Tyr_Pase_AS"/>
</dbReference>
<evidence type="ECO:0000259" key="5">
    <source>
        <dbReference type="PROSITE" id="PS50056"/>
    </source>
</evidence>
<feature type="region of interest" description="Disordered" evidence="3">
    <location>
        <begin position="1"/>
        <end position="83"/>
    </location>
</feature>
<dbReference type="InterPro" id="IPR020422">
    <property type="entry name" value="TYR_PHOSPHATASE_DUAL_dom"/>
</dbReference>
<sequence>MTTIALPRPIPHHGAASTLSNPVTPPHTLQDTGHSHSAQQQCSTPAPLPNKHIPICPTGPSKVDDIDTTPPASPTSADDYQQSSLLYPPEGYERVEKGNLSIYELDADQVVLALDYAARQPLPSSSLVFPWLHGLHPSNQMQQTFFMGRRRSPRRTPSCLRGVTLVKADGDLSVGRLKGAIAAEEFMRPRPSPDFIDPDPVDGFSVRNFHIQSAKVALTSDIVVYGDDIAKVRALAWDIALARSRWRQTHATENKAAPEYNTFVCTSSLQDFERDHSNVIAIDSAGNVTGKVLDFVQQERREMWDMTEASEISHNVFMGPTPEPGSAEEQNFDILIECSDMGRLNPMALQLIAESMDETITQAFLDFPSSGSILPPTWSHDEADGILETCRWIYHLSHGTCRNAASAPSVDRDGDCPMSPDQESSRPRKILLHCADGYTESSMLGIAYFSYSTGRPVPQAWLHLHTTKHRNFFAYPTDVALLTAIAPRLLSSSPVFAKKSLQEITRAIEDEPAWFTGLDGSFPSRILDYLYLGNIGHANNPELLREMGIRQILSVGETAAWRDGDLDVWGSDNVCLVQGVQDNGIDPLTDEFARCLDFIATLVHCRVGVSRSATICIAEVMKSLDMTFPRAYCFVRARRLNVIIQPHLRFAYELLKWEEWLQQNGDVGGSLERELEWGEITRQVALMNRPYSR</sequence>
<dbReference type="Proteomes" id="UP001163105">
    <property type="component" value="Unassembled WGS sequence"/>
</dbReference>
<dbReference type="GO" id="GO:0033260">
    <property type="term" value="P:nuclear DNA replication"/>
    <property type="evidence" value="ECO:0007669"/>
    <property type="project" value="TreeGrafter"/>
</dbReference>
<keyword evidence="1" id="KW-0378">Hydrolase</keyword>
<dbReference type="Pfam" id="PF00782">
    <property type="entry name" value="DSPc"/>
    <property type="match status" value="1"/>
</dbReference>
<organism evidence="6 7">
    <name type="scientific">Purpureocillium lavendulum</name>
    <dbReference type="NCBI Taxonomy" id="1247861"/>
    <lineage>
        <taxon>Eukaryota</taxon>
        <taxon>Fungi</taxon>
        <taxon>Dikarya</taxon>
        <taxon>Ascomycota</taxon>
        <taxon>Pezizomycotina</taxon>
        <taxon>Sordariomycetes</taxon>
        <taxon>Hypocreomycetidae</taxon>
        <taxon>Hypocreales</taxon>
        <taxon>Ophiocordycipitaceae</taxon>
        <taxon>Purpureocillium</taxon>
    </lineage>
</organism>
<dbReference type="EMBL" id="JAQHRD010000005">
    <property type="protein sequence ID" value="KAJ6440846.1"/>
    <property type="molecule type" value="Genomic_DNA"/>
</dbReference>
<dbReference type="InterPro" id="IPR000387">
    <property type="entry name" value="Tyr_Pase_dom"/>
</dbReference>
<evidence type="ECO:0000313" key="7">
    <source>
        <dbReference type="Proteomes" id="UP001163105"/>
    </source>
</evidence>
<keyword evidence="7" id="KW-1185">Reference proteome</keyword>
<feature type="domain" description="Tyrosine-protein phosphatase" evidence="4">
    <location>
        <begin position="522"/>
        <end position="663"/>
    </location>
</feature>
<dbReference type="PANTHER" id="PTHR47550">
    <property type="entry name" value="DUAL SPECIFICITY PROTEIN PHOSPHATASE PPS1"/>
    <property type="match status" value="1"/>
</dbReference>
<dbReference type="FunFam" id="3.90.190.10:FF:000110">
    <property type="entry name" value="PPS1p Protein phosphatase"/>
    <property type="match status" value="1"/>
</dbReference>
<evidence type="ECO:0000256" key="2">
    <source>
        <dbReference type="ARBA" id="ARBA00022912"/>
    </source>
</evidence>
<evidence type="ECO:0000256" key="3">
    <source>
        <dbReference type="SAM" id="MobiDB-lite"/>
    </source>
</evidence>
<keyword evidence="2" id="KW-0904">Protein phosphatase</keyword>
<dbReference type="PROSITE" id="PS50054">
    <property type="entry name" value="TYR_PHOSPHATASE_DUAL"/>
    <property type="match status" value="1"/>
</dbReference>
<dbReference type="PROSITE" id="PS50056">
    <property type="entry name" value="TYR_PHOSPHATASE_2"/>
    <property type="match status" value="1"/>
</dbReference>
<dbReference type="Gene3D" id="3.90.190.10">
    <property type="entry name" value="Protein tyrosine phosphatase superfamily"/>
    <property type="match status" value="1"/>
</dbReference>
<feature type="compositionally biased region" description="Polar residues" evidence="3">
    <location>
        <begin position="17"/>
        <end position="44"/>
    </location>
</feature>
<feature type="compositionally biased region" description="Polar residues" evidence="3">
    <location>
        <begin position="74"/>
        <end position="83"/>
    </location>
</feature>
<feature type="domain" description="Tyrosine specific protein phosphatases" evidence="5">
    <location>
        <begin position="602"/>
        <end position="650"/>
    </location>
</feature>
<evidence type="ECO:0000259" key="4">
    <source>
        <dbReference type="PROSITE" id="PS50054"/>
    </source>
</evidence>
<dbReference type="AlphaFoldDB" id="A0AB34FR66"/>
<dbReference type="InterPro" id="IPR053239">
    <property type="entry name" value="Dual_spec_PTase"/>
</dbReference>
<dbReference type="GO" id="GO:0005634">
    <property type="term" value="C:nucleus"/>
    <property type="evidence" value="ECO:0007669"/>
    <property type="project" value="GOC"/>
</dbReference>
<comment type="caution">
    <text evidence="6">The sequence shown here is derived from an EMBL/GenBank/DDBJ whole genome shotgun (WGS) entry which is preliminary data.</text>
</comment>
<gene>
    <name evidence="6" type="primary">DUSP</name>
    <name evidence="6" type="ORF">O9K51_06638</name>
</gene>
<dbReference type="InterPro" id="IPR000340">
    <property type="entry name" value="Dual-sp_phosphatase_cat-dom"/>
</dbReference>
<dbReference type="GO" id="GO:0008138">
    <property type="term" value="F:protein tyrosine/serine/threonine phosphatase activity"/>
    <property type="evidence" value="ECO:0007669"/>
    <property type="project" value="TreeGrafter"/>
</dbReference>
<dbReference type="InterPro" id="IPR029021">
    <property type="entry name" value="Prot-tyrosine_phosphatase-like"/>
</dbReference>
<proteinExistence type="predicted"/>
<accession>A0AB34FR66</accession>
<protein>
    <submittedName>
        <fullName evidence="6">Pps1 dual specificty phosphatase</fullName>
    </submittedName>
</protein>
<dbReference type="SUPFAM" id="SSF52799">
    <property type="entry name" value="(Phosphotyrosine protein) phosphatases II"/>
    <property type="match status" value="2"/>
</dbReference>
<name>A0AB34FR66_9HYPO</name>